<gene>
    <name evidence="1" type="ORF">GSTUM_00004011001</name>
</gene>
<sequence length="98" mass="10751">MSQAGSKLSWVVLGCCNKHWSAATHPAIGCVISSFTSTAALFPRPPEDKACSILQALRQYFSPVPGRFCWTLTKVKAHTYIPEVIPLFSSPELFPLRG</sequence>
<accession>D5G496</accession>
<evidence type="ECO:0000313" key="2">
    <source>
        <dbReference type="Proteomes" id="UP000006911"/>
    </source>
</evidence>
<dbReference type="EMBL" id="FN429986">
    <property type="protein sequence ID" value="CAZ79339.1"/>
    <property type="molecule type" value="Genomic_DNA"/>
</dbReference>
<reference evidence="1 2" key="1">
    <citation type="journal article" date="2010" name="Nature">
        <title>Perigord black truffle genome uncovers evolutionary origins and mechanisms of symbiosis.</title>
        <authorList>
            <person name="Martin F."/>
            <person name="Kohler A."/>
            <person name="Murat C."/>
            <person name="Balestrini R."/>
            <person name="Coutinho P.M."/>
            <person name="Jaillon O."/>
            <person name="Montanini B."/>
            <person name="Morin E."/>
            <person name="Noel B."/>
            <person name="Percudani R."/>
            <person name="Porcel B."/>
            <person name="Rubini A."/>
            <person name="Amicucci A."/>
            <person name="Amselem J."/>
            <person name="Anthouard V."/>
            <person name="Arcioni S."/>
            <person name="Artiguenave F."/>
            <person name="Aury J.M."/>
            <person name="Ballario P."/>
            <person name="Bolchi A."/>
            <person name="Brenna A."/>
            <person name="Brun A."/>
            <person name="Buee M."/>
            <person name="Cantarel B."/>
            <person name="Chevalier G."/>
            <person name="Couloux A."/>
            <person name="Da Silva C."/>
            <person name="Denoeud F."/>
            <person name="Duplessis S."/>
            <person name="Ghignone S."/>
            <person name="Hilselberger B."/>
            <person name="Iotti M."/>
            <person name="Marcais B."/>
            <person name="Mello A."/>
            <person name="Miranda M."/>
            <person name="Pacioni G."/>
            <person name="Quesneville H."/>
            <person name="Riccioni C."/>
            <person name="Ruotolo R."/>
            <person name="Splivallo R."/>
            <person name="Stocchi V."/>
            <person name="Tisserant E."/>
            <person name="Viscomi A.R."/>
            <person name="Zambonelli A."/>
            <person name="Zampieri E."/>
            <person name="Henrissat B."/>
            <person name="Lebrun M.H."/>
            <person name="Paolocci F."/>
            <person name="Bonfante P."/>
            <person name="Ottonello S."/>
            <person name="Wincker P."/>
        </authorList>
    </citation>
    <scope>NUCLEOTIDE SEQUENCE [LARGE SCALE GENOMIC DNA]</scope>
    <source>
        <strain evidence="1 2">Mel28</strain>
    </source>
</reference>
<dbReference type="RefSeq" id="XP_002835218.1">
    <property type="nucleotide sequence ID" value="XM_002835172.1"/>
</dbReference>
<protein>
    <submittedName>
        <fullName evidence="1">(Perigord truffle) hypothetical protein</fullName>
    </submittedName>
</protein>
<proteinExistence type="predicted"/>
<evidence type="ECO:0000313" key="1">
    <source>
        <dbReference type="EMBL" id="CAZ79339.1"/>
    </source>
</evidence>
<dbReference type="AlphaFoldDB" id="D5G496"/>
<dbReference type="KEGG" id="tml:GSTUM_00004011001"/>
<name>D5G496_TUBMM</name>
<dbReference type="HOGENOM" id="CLU_2335164_0_0_1"/>
<dbReference type="InParanoid" id="D5G496"/>
<organism evidence="1 2">
    <name type="scientific">Tuber melanosporum (strain Mel28)</name>
    <name type="common">Perigord black truffle</name>
    <dbReference type="NCBI Taxonomy" id="656061"/>
    <lineage>
        <taxon>Eukaryota</taxon>
        <taxon>Fungi</taxon>
        <taxon>Dikarya</taxon>
        <taxon>Ascomycota</taxon>
        <taxon>Pezizomycotina</taxon>
        <taxon>Pezizomycetes</taxon>
        <taxon>Pezizales</taxon>
        <taxon>Tuberaceae</taxon>
        <taxon>Tuber</taxon>
    </lineage>
</organism>
<dbReference type="GeneID" id="9184964"/>
<keyword evidence="2" id="KW-1185">Reference proteome</keyword>
<dbReference type="Proteomes" id="UP000006911">
    <property type="component" value="Unassembled WGS sequence"/>
</dbReference>